<dbReference type="PANTHER" id="PTHR45756:SF1">
    <property type="entry name" value="PROTEIN KINASE DOMAIN CONTAINING PROTEIN"/>
    <property type="match status" value="1"/>
</dbReference>
<dbReference type="PROSITE" id="PS50011">
    <property type="entry name" value="PROTEIN_KINASE_DOM"/>
    <property type="match status" value="1"/>
</dbReference>
<dbReference type="PANTHER" id="PTHR45756">
    <property type="entry name" value="PALMITOYLTRANSFERASE"/>
    <property type="match status" value="1"/>
</dbReference>
<feature type="domain" description="Protein kinase" evidence="1">
    <location>
        <begin position="1"/>
        <end position="117"/>
    </location>
</feature>
<organism evidence="3 4">
    <name type="scientific">Rotaria socialis</name>
    <dbReference type="NCBI Taxonomy" id="392032"/>
    <lineage>
        <taxon>Eukaryota</taxon>
        <taxon>Metazoa</taxon>
        <taxon>Spiralia</taxon>
        <taxon>Gnathifera</taxon>
        <taxon>Rotifera</taxon>
        <taxon>Eurotatoria</taxon>
        <taxon>Bdelloidea</taxon>
        <taxon>Philodinida</taxon>
        <taxon>Philodinidae</taxon>
        <taxon>Rotaria</taxon>
    </lineage>
</organism>
<dbReference type="InterPro" id="IPR011009">
    <property type="entry name" value="Kinase-like_dom_sf"/>
</dbReference>
<comment type="caution">
    <text evidence="3">The sequence shown here is derived from an EMBL/GenBank/DDBJ whole genome shotgun (WGS) entry which is preliminary data.</text>
</comment>
<name>A0A821RCP0_9BILA</name>
<dbReference type="SUPFAM" id="SSF56112">
    <property type="entry name" value="Protein kinase-like (PK-like)"/>
    <property type="match status" value="1"/>
</dbReference>
<dbReference type="AlphaFoldDB" id="A0A821RCP0"/>
<proteinExistence type="predicted"/>
<dbReference type="InterPro" id="IPR000719">
    <property type="entry name" value="Prot_kinase_dom"/>
</dbReference>
<dbReference type="Pfam" id="PF00069">
    <property type="entry name" value="Pkinase"/>
    <property type="match status" value="1"/>
</dbReference>
<gene>
    <name evidence="2" type="ORF">KIK155_LOCUS21013</name>
    <name evidence="3" type="ORF">TOA249_LOCUS25895</name>
</gene>
<evidence type="ECO:0000313" key="2">
    <source>
        <dbReference type="EMBL" id="CAF3602600.1"/>
    </source>
</evidence>
<dbReference type="GO" id="GO:0005524">
    <property type="term" value="F:ATP binding"/>
    <property type="evidence" value="ECO:0007669"/>
    <property type="project" value="InterPro"/>
</dbReference>
<dbReference type="InterPro" id="IPR053215">
    <property type="entry name" value="TKL_Ser/Thr_kinase"/>
</dbReference>
<evidence type="ECO:0000313" key="3">
    <source>
        <dbReference type="EMBL" id="CAF4838942.1"/>
    </source>
</evidence>
<dbReference type="Gene3D" id="1.10.510.10">
    <property type="entry name" value="Transferase(Phosphotransferase) domain 1"/>
    <property type="match status" value="1"/>
</dbReference>
<dbReference type="EMBL" id="CAJOBS010002900">
    <property type="protein sequence ID" value="CAF4838942.1"/>
    <property type="molecule type" value="Genomic_DNA"/>
</dbReference>
<protein>
    <recommendedName>
        <fullName evidence="1">Protein kinase domain-containing protein</fullName>
    </recommendedName>
</protein>
<dbReference type="GO" id="GO:0004672">
    <property type="term" value="F:protein kinase activity"/>
    <property type="evidence" value="ECO:0007669"/>
    <property type="project" value="InterPro"/>
</dbReference>
<reference evidence="3" key="1">
    <citation type="submission" date="2021-02" db="EMBL/GenBank/DDBJ databases">
        <authorList>
            <person name="Nowell W R."/>
        </authorList>
    </citation>
    <scope>NUCLEOTIDE SEQUENCE</scope>
</reference>
<accession>A0A821RCP0</accession>
<dbReference type="EMBL" id="CAJNYV010003706">
    <property type="protein sequence ID" value="CAF3602600.1"/>
    <property type="molecule type" value="Genomic_DNA"/>
</dbReference>
<evidence type="ECO:0000313" key="4">
    <source>
        <dbReference type="Proteomes" id="UP000663838"/>
    </source>
</evidence>
<evidence type="ECO:0000259" key="1">
    <source>
        <dbReference type="PROSITE" id="PS50011"/>
    </source>
</evidence>
<sequence length="145" mass="16582">MARVLATIQHNTAGSGTSKYTAPELLDANTKYGEEVDTYSSSLILYEMFSGKIAFENMNAIQLMTAIYLHKKRSDFDSTFSKKLQKKVELGWSHDAKERCKLDDILQVLLEMKNLFMFRSNKQIISMGETLRVSMIEQANNTQKK</sequence>
<dbReference type="Proteomes" id="UP000663865">
    <property type="component" value="Unassembled WGS sequence"/>
</dbReference>
<dbReference type="Proteomes" id="UP000663838">
    <property type="component" value="Unassembled WGS sequence"/>
</dbReference>